<dbReference type="EMBL" id="LFZN01000092">
    <property type="protein sequence ID" value="KXS99448.1"/>
    <property type="molecule type" value="Genomic_DNA"/>
</dbReference>
<dbReference type="AlphaFoldDB" id="A0A139HAP5"/>
<name>A0A139HAP5_9PEZI</name>
<dbReference type="Proteomes" id="UP000070133">
    <property type="component" value="Unassembled WGS sequence"/>
</dbReference>
<gene>
    <name evidence="1" type="ORF">AC578_8169</name>
</gene>
<keyword evidence="2" id="KW-1185">Reference proteome</keyword>
<sequence>MSSTTIHQQVNAVLSSDCDAALLLLSSNQSQRSRPKAKAHFRLVRSFDEVQLHVSCTIHIQPETRPCTSTITASLSFTIDNTIHKQSPAQSLHLYKYLLPPLISSSSIPQPHSRLSASKLNTLQPSRTTSDSTSFQSSIHRNTTSSATICFQVEHSTTISNNFRFHFFPLSIHRNTSATICFPVEHSTTISNKFRFHFFPVKHTSRHISISDHLLPS</sequence>
<protein>
    <submittedName>
        <fullName evidence="1">Uncharacterized protein</fullName>
    </submittedName>
</protein>
<organism evidence="1 2">
    <name type="scientific">Pseudocercospora eumusae</name>
    <dbReference type="NCBI Taxonomy" id="321146"/>
    <lineage>
        <taxon>Eukaryota</taxon>
        <taxon>Fungi</taxon>
        <taxon>Dikarya</taxon>
        <taxon>Ascomycota</taxon>
        <taxon>Pezizomycotina</taxon>
        <taxon>Dothideomycetes</taxon>
        <taxon>Dothideomycetidae</taxon>
        <taxon>Mycosphaerellales</taxon>
        <taxon>Mycosphaerellaceae</taxon>
        <taxon>Pseudocercospora</taxon>
    </lineage>
</organism>
<reference evidence="1 2" key="1">
    <citation type="submission" date="2015-07" db="EMBL/GenBank/DDBJ databases">
        <title>Comparative genomics of the Sigatoka disease complex on banana suggests a link between parallel evolutionary changes in Pseudocercospora fijiensis and Pseudocercospora eumusae and increased virulence on the banana host.</title>
        <authorList>
            <person name="Chang T.-C."/>
            <person name="Salvucci A."/>
            <person name="Crous P.W."/>
            <person name="Stergiopoulos I."/>
        </authorList>
    </citation>
    <scope>NUCLEOTIDE SEQUENCE [LARGE SCALE GENOMIC DNA]</scope>
    <source>
        <strain evidence="1 2">CBS 114824</strain>
    </source>
</reference>
<accession>A0A139HAP5</accession>
<evidence type="ECO:0000313" key="2">
    <source>
        <dbReference type="Proteomes" id="UP000070133"/>
    </source>
</evidence>
<proteinExistence type="predicted"/>
<evidence type="ECO:0000313" key="1">
    <source>
        <dbReference type="EMBL" id="KXS99448.1"/>
    </source>
</evidence>
<comment type="caution">
    <text evidence="1">The sequence shown here is derived from an EMBL/GenBank/DDBJ whole genome shotgun (WGS) entry which is preliminary data.</text>
</comment>